<dbReference type="InterPro" id="IPR011022">
    <property type="entry name" value="Arrestin_C-like"/>
</dbReference>
<evidence type="ECO:0000259" key="1">
    <source>
        <dbReference type="Pfam" id="PF02752"/>
    </source>
</evidence>
<dbReference type="InterPro" id="IPR014756">
    <property type="entry name" value="Ig_E-set"/>
</dbReference>
<dbReference type="AlphaFoldDB" id="A0A9P0HBG2"/>
<dbReference type="Gene3D" id="2.60.40.640">
    <property type="match status" value="2"/>
</dbReference>
<dbReference type="OrthoDB" id="2333384at2759"/>
<dbReference type="Proteomes" id="UP001152798">
    <property type="component" value="Chromosome 4"/>
</dbReference>
<dbReference type="PANTHER" id="PTHR11188:SF17">
    <property type="entry name" value="FI21816P1"/>
    <property type="match status" value="1"/>
</dbReference>
<dbReference type="EMBL" id="OV725080">
    <property type="protein sequence ID" value="CAH1398913.1"/>
    <property type="molecule type" value="Genomic_DNA"/>
</dbReference>
<evidence type="ECO:0000313" key="3">
    <source>
        <dbReference type="Proteomes" id="UP001152798"/>
    </source>
</evidence>
<dbReference type="InterPro" id="IPR014752">
    <property type="entry name" value="Arrestin-like_C"/>
</dbReference>
<organism evidence="2 3">
    <name type="scientific">Nezara viridula</name>
    <name type="common">Southern green stink bug</name>
    <name type="synonym">Cimex viridulus</name>
    <dbReference type="NCBI Taxonomy" id="85310"/>
    <lineage>
        <taxon>Eukaryota</taxon>
        <taxon>Metazoa</taxon>
        <taxon>Ecdysozoa</taxon>
        <taxon>Arthropoda</taxon>
        <taxon>Hexapoda</taxon>
        <taxon>Insecta</taxon>
        <taxon>Pterygota</taxon>
        <taxon>Neoptera</taxon>
        <taxon>Paraneoptera</taxon>
        <taxon>Hemiptera</taxon>
        <taxon>Heteroptera</taxon>
        <taxon>Panheteroptera</taxon>
        <taxon>Pentatomomorpha</taxon>
        <taxon>Pentatomoidea</taxon>
        <taxon>Pentatomidae</taxon>
        <taxon>Pentatominae</taxon>
        <taxon>Nezara</taxon>
    </lineage>
</organism>
<feature type="domain" description="Arrestin C-terminal-like" evidence="1">
    <location>
        <begin position="173"/>
        <end position="281"/>
    </location>
</feature>
<sequence>MSKPTVILQVVLDNPSKVFFSGEMITGLVKFQSEQQHKVQLLAINLNAEYYSIKNDQESVELIYTETCPLDLRSAGEGNTEMPFSMVVRTDSPTSIASTIGGIRYRVVSILLYKEGDRVQRIEAAEYLSVNARKQLTDEVAGQKVTAQEGWNLVPSCCGAIFVDFEVACVSLLCGHSAIINACITNGTSCHIQGTSVALIQKMWRLRDKKIVKCIVASKERGAILPGKRQVWLSDRFLIPPLPPSGADPYFKISYKFTMVIQKSSTKGVRLKVPITIGNLPRDKDTLALSTQCSLGSDIADLAEGRCSNFSSDVHGFKPLYVTYIS</sequence>
<accession>A0A9P0HBG2</accession>
<dbReference type="GO" id="GO:0015031">
    <property type="term" value="P:protein transport"/>
    <property type="evidence" value="ECO:0007669"/>
    <property type="project" value="TreeGrafter"/>
</dbReference>
<dbReference type="InterPro" id="IPR050357">
    <property type="entry name" value="Arrestin_domain-protein"/>
</dbReference>
<dbReference type="GO" id="GO:0005737">
    <property type="term" value="C:cytoplasm"/>
    <property type="evidence" value="ECO:0007669"/>
    <property type="project" value="TreeGrafter"/>
</dbReference>
<protein>
    <recommendedName>
        <fullName evidence="1">Arrestin C-terminal-like domain-containing protein</fullName>
    </recommendedName>
</protein>
<dbReference type="Pfam" id="PF02752">
    <property type="entry name" value="Arrestin_C"/>
    <property type="match status" value="1"/>
</dbReference>
<reference evidence="2" key="1">
    <citation type="submission" date="2022-01" db="EMBL/GenBank/DDBJ databases">
        <authorList>
            <person name="King R."/>
        </authorList>
    </citation>
    <scope>NUCLEOTIDE SEQUENCE</scope>
</reference>
<keyword evidence="3" id="KW-1185">Reference proteome</keyword>
<dbReference type="SUPFAM" id="SSF81296">
    <property type="entry name" value="E set domains"/>
    <property type="match status" value="1"/>
</dbReference>
<name>A0A9P0HBG2_NEZVI</name>
<gene>
    <name evidence="2" type="ORF">NEZAVI_LOCUS8471</name>
</gene>
<dbReference type="PANTHER" id="PTHR11188">
    <property type="entry name" value="ARRESTIN DOMAIN CONTAINING PROTEIN"/>
    <property type="match status" value="1"/>
</dbReference>
<evidence type="ECO:0000313" key="2">
    <source>
        <dbReference type="EMBL" id="CAH1398913.1"/>
    </source>
</evidence>
<proteinExistence type="predicted"/>